<dbReference type="SUPFAM" id="SSF56281">
    <property type="entry name" value="Metallo-hydrolase/oxidoreductase"/>
    <property type="match status" value="1"/>
</dbReference>
<feature type="signal peptide" evidence="2">
    <location>
        <begin position="1"/>
        <end position="26"/>
    </location>
</feature>
<name>A0ABP3VBE8_9BURK</name>
<dbReference type="RefSeq" id="WP_141287073.1">
    <property type="nucleotide sequence ID" value="NZ_BAAAEW010000011.1"/>
</dbReference>
<dbReference type="Pfam" id="PF00753">
    <property type="entry name" value="Lactamase_B"/>
    <property type="match status" value="1"/>
</dbReference>
<dbReference type="CDD" id="cd16282">
    <property type="entry name" value="metallo-hydrolase-like_MBL-fold"/>
    <property type="match status" value="1"/>
</dbReference>
<dbReference type="PANTHER" id="PTHR42951:SF4">
    <property type="entry name" value="ACYL-COENZYME A THIOESTERASE MBLAC2"/>
    <property type="match status" value="1"/>
</dbReference>
<sequence>MRALSRTASCWLAAALLACAAMTARAAALDPIELASGVYMVAGTGGEPDGANLGRVGNTGFIVGRKGVLVIDTGTSYRHGRALLDAIRSVTDKPVRLAIVTHTRQEFLFGAAAFREQGIPVAMHQAAAGLMASRCETCLKTLRATLGEDEMRGTTMFEPDIRFTTPPGLDAATLIGRSIQVLYFGHSSGPGDVAVFDPVTGTLFAGGLLDAQRIPDVFDSDLPAWGEALHTLQALPLEVIVPGHGPAGTKRLVTQTERYLDQLTTRVRALLTAGAPLSEVPDATALPEFAAWDQYATVHRRNAALVYLRYEREQLLK</sequence>
<gene>
    <name evidence="4" type="ORF">GCM10009107_21660</name>
</gene>
<evidence type="ECO:0000313" key="4">
    <source>
        <dbReference type="EMBL" id="GAA0750233.1"/>
    </source>
</evidence>
<protein>
    <submittedName>
        <fullName evidence="4">Quinoprotein relay system zinc metallohydrolase 2</fullName>
    </submittedName>
</protein>
<proteinExistence type="inferred from homology"/>
<dbReference type="Gene3D" id="3.60.15.10">
    <property type="entry name" value="Ribonuclease Z/Hydroxyacylglutathione hydrolase-like"/>
    <property type="match status" value="1"/>
</dbReference>
<feature type="domain" description="Metallo-beta-lactamase" evidence="3">
    <location>
        <begin position="56"/>
        <end position="244"/>
    </location>
</feature>
<evidence type="ECO:0000259" key="3">
    <source>
        <dbReference type="SMART" id="SM00849"/>
    </source>
</evidence>
<dbReference type="InterPro" id="IPR050855">
    <property type="entry name" value="NDM-1-like"/>
</dbReference>
<dbReference type="InterPro" id="IPR036866">
    <property type="entry name" value="RibonucZ/Hydroxyglut_hydro"/>
</dbReference>
<evidence type="ECO:0000256" key="2">
    <source>
        <dbReference type="SAM" id="SignalP"/>
    </source>
</evidence>
<comment type="caution">
    <text evidence="4">The sequence shown here is derived from an EMBL/GenBank/DDBJ whole genome shotgun (WGS) entry which is preliminary data.</text>
</comment>
<dbReference type="InterPro" id="IPR001279">
    <property type="entry name" value="Metallo-B-lactamas"/>
</dbReference>
<dbReference type="PROSITE" id="PS51257">
    <property type="entry name" value="PROKAR_LIPOPROTEIN"/>
    <property type="match status" value="1"/>
</dbReference>
<evidence type="ECO:0000313" key="5">
    <source>
        <dbReference type="Proteomes" id="UP001500279"/>
    </source>
</evidence>
<feature type="chain" id="PRO_5046889849" evidence="2">
    <location>
        <begin position="27"/>
        <end position="317"/>
    </location>
</feature>
<dbReference type="SMART" id="SM00849">
    <property type="entry name" value="Lactamase_B"/>
    <property type="match status" value="1"/>
</dbReference>
<reference evidence="5" key="1">
    <citation type="journal article" date="2019" name="Int. J. Syst. Evol. Microbiol.">
        <title>The Global Catalogue of Microorganisms (GCM) 10K type strain sequencing project: providing services to taxonomists for standard genome sequencing and annotation.</title>
        <authorList>
            <consortium name="The Broad Institute Genomics Platform"/>
            <consortium name="The Broad Institute Genome Sequencing Center for Infectious Disease"/>
            <person name="Wu L."/>
            <person name="Ma J."/>
        </authorList>
    </citation>
    <scope>NUCLEOTIDE SEQUENCE [LARGE SCALE GENOMIC DNA]</scope>
    <source>
        <strain evidence="5">JCM 15503</strain>
    </source>
</reference>
<dbReference type="PANTHER" id="PTHR42951">
    <property type="entry name" value="METALLO-BETA-LACTAMASE DOMAIN-CONTAINING"/>
    <property type="match status" value="1"/>
</dbReference>
<comment type="similarity">
    <text evidence="1">Belongs to the metallo-beta-lactamase superfamily. Class-B beta-lactamase family.</text>
</comment>
<keyword evidence="2" id="KW-0732">Signal</keyword>
<keyword evidence="5" id="KW-1185">Reference proteome</keyword>
<evidence type="ECO:0000256" key="1">
    <source>
        <dbReference type="ARBA" id="ARBA00005250"/>
    </source>
</evidence>
<organism evidence="4 5">
    <name type="scientific">Ideonella azotifigens</name>
    <dbReference type="NCBI Taxonomy" id="513160"/>
    <lineage>
        <taxon>Bacteria</taxon>
        <taxon>Pseudomonadati</taxon>
        <taxon>Pseudomonadota</taxon>
        <taxon>Betaproteobacteria</taxon>
        <taxon>Burkholderiales</taxon>
        <taxon>Sphaerotilaceae</taxon>
        <taxon>Ideonella</taxon>
    </lineage>
</organism>
<accession>A0ABP3VBE8</accession>
<dbReference type="EMBL" id="BAAAEW010000011">
    <property type="protein sequence ID" value="GAA0750233.1"/>
    <property type="molecule type" value="Genomic_DNA"/>
</dbReference>
<dbReference type="Proteomes" id="UP001500279">
    <property type="component" value="Unassembled WGS sequence"/>
</dbReference>